<dbReference type="PROSITE" id="PS51421">
    <property type="entry name" value="RAS"/>
    <property type="match status" value="1"/>
</dbReference>
<dbReference type="Pfam" id="PF00071">
    <property type="entry name" value="Ras"/>
    <property type="match status" value="1"/>
</dbReference>
<dbReference type="SMART" id="SM00174">
    <property type="entry name" value="RHO"/>
    <property type="match status" value="1"/>
</dbReference>
<feature type="coiled-coil region" evidence="2">
    <location>
        <begin position="308"/>
        <end position="381"/>
    </location>
</feature>
<dbReference type="GO" id="GO:0005525">
    <property type="term" value="F:GTP binding"/>
    <property type="evidence" value="ECO:0000318"/>
    <property type="project" value="GO_Central"/>
</dbReference>
<dbReference type="PRINTS" id="PR00449">
    <property type="entry name" value="RASTRNSFRMNG"/>
</dbReference>
<dbReference type="Proteomes" id="UP000000600">
    <property type="component" value="Unassembled WGS sequence"/>
</dbReference>
<dbReference type="HOGENOM" id="CLU_331349_0_0_1"/>
<dbReference type="OrthoDB" id="6585768at2759"/>
<sequence>MENQHPFIVLLLGDCNTGKSTIVGRYLENKLVEPQPTVGIVKRESQIEIGNSNQKAQIYDTSGNEKFRAQVLAEFKNSSAVVLVYDITDYQSFQNVQTLQKGIEQIDSDLEVARSNPNIDYWIVVGNKLDLKEQRKVHMDEGKKFASAIGARFMECSAQQPSNINLIFLTIQQWTQINIQPKYVPEQTQRLLEKLNNDEQQKQLQTSTSKNNQTKFKNKNTSFSLIQNNTNNVVSSSFDDQQNSFNGDSMQDYFAQLLKKADLQTQKLADVIVEEAQENIIQSLKQQTLTISNSKPLYLLEDASSQLQEKAEDKISMMKKKHKQLDKLRKEIAQNLLLVQEQRKKLTTDQVIENTQTQKLERELQKRLLSVERNMDFLKTDIILSQKSQKFCTNKNHFLSSDQTQILKQHINQIQNPEHIKEQNEQIAKIKIERKKLEESRNNRYKQYVDNIESLLKQEKESRQKNEQDLILKRKEKAMQKIASMDKIRQERSQQMAKQNEQIKQIIGTTPLHVKLENVFQEKNNNSQLEEHKLKLKQIRDLHQPVRMNDLKVWEENYEKRRKSQEDIRNQKILKNNQLSYHASYESSAYKQVKEEQSKYLKEKEQTLKEQQSKQQVKQEFISKLKDYLPSISPEKQQELEQIINKAHHKINFYEFIEMTKKVKLKGVFFDKEGKILERSVDEEYYEKIKENEKNEEQNAKVIGNKYLNDMRRIVKKPSQHQSVDKLQSQSNPEQGYQQAVRNPKQNKLNEIKSHWKLKPKLTFEETDLEKIIDGNEVTGFSNHHVMQEANKLASEAVRKMQIIEAKGKGKESFKDIESADKLLINSIKVDAKLTLMEKELKSENRGQETSTNQQRGRSNTKQHV</sequence>
<dbReference type="SMART" id="SM00173">
    <property type="entry name" value="RAS"/>
    <property type="match status" value="1"/>
</dbReference>
<feature type="compositionally biased region" description="Low complexity" evidence="3">
    <location>
        <begin position="206"/>
        <end position="217"/>
    </location>
</feature>
<dbReference type="OMA" id="GARFMEC"/>
<evidence type="ECO:0000256" key="3">
    <source>
        <dbReference type="SAM" id="MobiDB-lite"/>
    </source>
</evidence>
<feature type="compositionally biased region" description="Polar residues" evidence="3">
    <location>
        <begin position="848"/>
        <end position="858"/>
    </location>
</feature>
<dbReference type="FunFam" id="3.40.50.300:FF:004272">
    <property type="entry name" value="Rab_C99 protein"/>
    <property type="match status" value="1"/>
</dbReference>
<evidence type="ECO:0000313" key="5">
    <source>
        <dbReference type="Proteomes" id="UP000000600"/>
    </source>
</evidence>
<proteinExistence type="predicted"/>
<feature type="region of interest" description="Disordered" evidence="3">
    <location>
        <begin position="840"/>
        <end position="865"/>
    </location>
</feature>
<dbReference type="GO" id="GO:0019003">
    <property type="term" value="F:GDP binding"/>
    <property type="evidence" value="ECO:0000318"/>
    <property type="project" value="GO_Central"/>
</dbReference>
<evidence type="ECO:0000256" key="1">
    <source>
        <dbReference type="ARBA" id="ARBA00022741"/>
    </source>
</evidence>
<dbReference type="NCBIfam" id="TIGR00231">
    <property type="entry name" value="small_GTP"/>
    <property type="match status" value="1"/>
</dbReference>
<dbReference type="SUPFAM" id="SSF52540">
    <property type="entry name" value="P-loop containing nucleoside triphosphate hydrolases"/>
    <property type="match status" value="1"/>
</dbReference>
<feature type="region of interest" description="Disordered" evidence="3">
    <location>
        <begin position="198"/>
        <end position="217"/>
    </location>
</feature>
<dbReference type="PANTHER" id="PTHR47978">
    <property type="match status" value="1"/>
</dbReference>
<reference evidence="4 5" key="1">
    <citation type="journal article" date="2006" name="Nature">
        <title>Global trends of whole-genome duplications revealed by the ciliate Paramecium tetraurelia.</title>
        <authorList>
            <consortium name="Genoscope"/>
            <person name="Aury J.-M."/>
            <person name="Jaillon O."/>
            <person name="Duret L."/>
            <person name="Noel B."/>
            <person name="Jubin C."/>
            <person name="Porcel B.M."/>
            <person name="Segurens B."/>
            <person name="Daubin V."/>
            <person name="Anthouard V."/>
            <person name="Aiach N."/>
            <person name="Arnaiz O."/>
            <person name="Billaut A."/>
            <person name="Beisson J."/>
            <person name="Blanc I."/>
            <person name="Bouhouche K."/>
            <person name="Camara F."/>
            <person name="Duharcourt S."/>
            <person name="Guigo R."/>
            <person name="Gogendeau D."/>
            <person name="Katinka M."/>
            <person name="Keller A.-M."/>
            <person name="Kissmehl R."/>
            <person name="Klotz C."/>
            <person name="Koll F."/>
            <person name="Le Moue A."/>
            <person name="Lepere C."/>
            <person name="Malinsky S."/>
            <person name="Nowacki M."/>
            <person name="Nowak J.K."/>
            <person name="Plattner H."/>
            <person name="Poulain J."/>
            <person name="Ruiz F."/>
            <person name="Serrano V."/>
            <person name="Zagulski M."/>
            <person name="Dessen P."/>
            <person name="Betermier M."/>
            <person name="Weissenbach J."/>
            <person name="Scarpelli C."/>
            <person name="Schachter V."/>
            <person name="Sperling L."/>
            <person name="Meyer E."/>
            <person name="Cohen J."/>
            <person name="Wincker P."/>
        </authorList>
    </citation>
    <scope>NUCLEOTIDE SEQUENCE [LARGE SCALE GENOMIC DNA]</scope>
    <source>
        <strain evidence="4 5">Stock d4-2</strain>
    </source>
</reference>
<keyword evidence="2" id="KW-0175">Coiled coil</keyword>
<dbReference type="KEGG" id="ptm:GSPATT00029700001"/>
<dbReference type="InterPro" id="IPR027417">
    <property type="entry name" value="P-loop_NTPase"/>
</dbReference>
<keyword evidence="1" id="KW-0547">Nucleotide-binding</keyword>
<evidence type="ECO:0000313" key="4">
    <source>
        <dbReference type="EMBL" id="CAK59069.1"/>
    </source>
</evidence>
<evidence type="ECO:0000256" key="2">
    <source>
        <dbReference type="SAM" id="Coils"/>
    </source>
</evidence>
<dbReference type="AlphaFoldDB" id="A0BKK2"/>
<name>A0BKK2_PARTE</name>
<dbReference type="InParanoid" id="A0BKK2"/>
<dbReference type="InterPro" id="IPR005225">
    <property type="entry name" value="Small_GTP-bd"/>
</dbReference>
<dbReference type="EMBL" id="CT868000">
    <property type="protein sequence ID" value="CAK59069.1"/>
    <property type="molecule type" value="Genomic_DNA"/>
</dbReference>
<organism evidence="4 5">
    <name type="scientific">Paramecium tetraurelia</name>
    <dbReference type="NCBI Taxonomy" id="5888"/>
    <lineage>
        <taxon>Eukaryota</taxon>
        <taxon>Sar</taxon>
        <taxon>Alveolata</taxon>
        <taxon>Ciliophora</taxon>
        <taxon>Intramacronucleata</taxon>
        <taxon>Oligohymenophorea</taxon>
        <taxon>Peniculida</taxon>
        <taxon>Parameciidae</taxon>
        <taxon>Paramecium</taxon>
    </lineage>
</organism>
<dbReference type="eggNOG" id="KOG0078">
    <property type="taxonomic scope" value="Eukaryota"/>
</dbReference>
<evidence type="ECO:0008006" key="6">
    <source>
        <dbReference type="Google" id="ProtNLM"/>
    </source>
</evidence>
<dbReference type="GeneID" id="5012251"/>
<dbReference type="PROSITE" id="PS51419">
    <property type="entry name" value="RAB"/>
    <property type="match status" value="1"/>
</dbReference>
<dbReference type="Gene3D" id="3.40.50.300">
    <property type="entry name" value="P-loop containing nucleotide triphosphate hydrolases"/>
    <property type="match status" value="1"/>
</dbReference>
<feature type="region of interest" description="Disordered" evidence="3">
    <location>
        <begin position="718"/>
        <end position="743"/>
    </location>
</feature>
<feature type="compositionally biased region" description="Polar residues" evidence="3">
    <location>
        <begin position="720"/>
        <end position="743"/>
    </location>
</feature>
<dbReference type="RefSeq" id="XP_001426467.1">
    <property type="nucleotide sequence ID" value="XM_001426430.1"/>
</dbReference>
<dbReference type="STRING" id="5888.A0BKK2"/>
<dbReference type="GO" id="GO:0003924">
    <property type="term" value="F:GTPase activity"/>
    <property type="evidence" value="ECO:0000318"/>
    <property type="project" value="GO_Central"/>
</dbReference>
<dbReference type="GO" id="GO:0005886">
    <property type="term" value="C:plasma membrane"/>
    <property type="evidence" value="ECO:0000318"/>
    <property type="project" value="GO_Central"/>
</dbReference>
<dbReference type="InterPro" id="IPR001806">
    <property type="entry name" value="Small_GTPase"/>
</dbReference>
<keyword evidence="5" id="KW-1185">Reference proteome</keyword>
<dbReference type="SMART" id="SM00175">
    <property type="entry name" value="RAB"/>
    <property type="match status" value="1"/>
</dbReference>
<dbReference type="CDD" id="cd00154">
    <property type="entry name" value="Rab"/>
    <property type="match status" value="1"/>
</dbReference>
<protein>
    <recommendedName>
        <fullName evidence="6">P-loop containing nucleoside triphosphate hydrolase</fullName>
    </recommendedName>
</protein>
<feature type="coiled-coil region" evidence="2">
    <location>
        <begin position="420"/>
        <end position="469"/>
    </location>
</feature>
<gene>
    <name evidence="4" type="ORF">GSPATT00029700001</name>
</gene>
<accession>A0BKK2</accession>